<reference evidence="1" key="1">
    <citation type="submission" date="2018-05" db="EMBL/GenBank/DDBJ databases">
        <authorList>
            <person name="Lanie J.A."/>
            <person name="Ng W.-L."/>
            <person name="Kazmierczak K.M."/>
            <person name="Andrzejewski T.M."/>
            <person name="Davidsen T.M."/>
            <person name="Wayne K.J."/>
            <person name="Tettelin H."/>
            <person name="Glass J.I."/>
            <person name="Rusch D."/>
            <person name="Podicherti R."/>
            <person name="Tsui H.-C.T."/>
            <person name="Winkler M.E."/>
        </authorList>
    </citation>
    <scope>NUCLEOTIDE SEQUENCE</scope>
</reference>
<sequence length="29" mass="3191">MIPGEEKLSVILSITNPIKNGRKKVTIPN</sequence>
<dbReference type="EMBL" id="UINC01008940">
    <property type="protein sequence ID" value="SVA40177.1"/>
    <property type="molecule type" value="Genomic_DNA"/>
</dbReference>
<accession>A0A381VKI6</accession>
<name>A0A381VKI6_9ZZZZ</name>
<gene>
    <name evidence="1" type="ORF">METZ01_LOCUS93031</name>
</gene>
<evidence type="ECO:0000313" key="1">
    <source>
        <dbReference type="EMBL" id="SVA40177.1"/>
    </source>
</evidence>
<organism evidence="1">
    <name type="scientific">marine metagenome</name>
    <dbReference type="NCBI Taxonomy" id="408172"/>
    <lineage>
        <taxon>unclassified sequences</taxon>
        <taxon>metagenomes</taxon>
        <taxon>ecological metagenomes</taxon>
    </lineage>
</organism>
<protein>
    <submittedName>
        <fullName evidence="1">Uncharacterized protein</fullName>
    </submittedName>
</protein>
<dbReference type="AlphaFoldDB" id="A0A381VKI6"/>
<proteinExistence type="predicted"/>